<dbReference type="EMBL" id="JABFRW010000076">
    <property type="protein sequence ID" value="NOT33879.1"/>
    <property type="molecule type" value="Genomic_DNA"/>
</dbReference>
<dbReference type="InterPro" id="IPR050426">
    <property type="entry name" value="Glycosyltransferase_28"/>
</dbReference>
<dbReference type="Pfam" id="PF03033">
    <property type="entry name" value="Glyco_transf_28"/>
    <property type="match status" value="1"/>
</dbReference>
<dbReference type="SUPFAM" id="SSF53756">
    <property type="entry name" value="UDP-Glycosyltransferase/glycogen phosphorylase"/>
    <property type="match status" value="1"/>
</dbReference>
<gene>
    <name evidence="3" type="ORF">HOP12_06885</name>
</gene>
<dbReference type="Proteomes" id="UP000580839">
    <property type="component" value="Unassembled WGS sequence"/>
</dbReference>
<accession>A0A849SXM1</accession>
<dbReference type="PANTHER" id="PTHR48050">
    <property type="entry name" value="STEROL 3-BETA-GLUCOSYLTRANSFERASE"/>
    <property type="match status" value="1"/>
</dbReference>
<dbReference type="GO" id="GO:0008194">
    <property type="term" value="F:UDP-glycosyltransferase activity"/>
    <property type="evidence" value="ECO:0007669"/>
    <property type="project" value="InterPro"/>
</dbReference>
<dbReference type="GO" id="GO:0016758">
    <property type="term" value="F:hexosyltransferase activity"/>
    <property type="evidence" value="ECO:0007669"/>
    <property type="project" value="InterPro"/>
</dbReference>
<dbReference type="AlphaFoldDB" id="A0A849SXM1"/>
<dbReference type="FunFam" id="3.40.50.2000:FF:000009">
    <property type="entry name" value="Sterol 3-beta-glucosyltransferase UGT80A2"/>
    <property type="match status" value="1"/>
</dbReference>
<keyword evidence="3" id="KW-0808">Transferase</keyword>
<feature type="domain" description="Glycosyltransferase family 28 N-terminal" evidence="1">
    <location>
        <begin position="1"/>
        <end position="53"/>
    </location>
</feature>
<name>A0A849SXM1_UNCEI</name>
<dbReference type="InterPro" id="IPR004276">
    <property type="entry name" value="GlycoTrans_28_N"/>
</dbReference>
<dbReference type="Gene3D" id="3.40.50.2000">
    <property type="entry name" value="Glycogen Phosphorylase B"/>
    <property type="match status" value="2"/>
</dbReference>
<dbReference type="PANTHER" id="PTHR48050:SF13">
    <property type="entry name" value="STEROL 3-BETA-GLUCOSYLTRANSFERASE UGT80A2"/>
    <property type="match status" value="1"/>
</dbReference>
<evidence type="ECO:0000313" key="3">
    <source>
        <dbReference type="EMBL" id="NOT33879.1"/>
    </source>
</evidence>
<dbReference type="CDD" id="cd03784">
    <property type="entry name" value="GT1_Gtf-like"/>
    <property type="match status" value="1"/>
</dbReference>
<evidence type="ECO:0000259" key="1">
    <source>
        <dbReference type="Pfam" id="PF03033"/>
    </source>
</evidence>
<dbReference type="GO" id="GO:0033072">
    <property type="term" value="P:vancomycin biosynthetic process"/>
    <property type="evidence" value="ECO:0007669"/>
    <property type="project" value="UniProtKB-ARBA"/>
</dbReference>
<dbReference type="Pfam" id="PF06722">
    <property type="entry name" value="EryCIII-like_C"/>
    <property type="match status" value="1"/>
</dbReference>
<organism evidence="3 4">
    <name type="scientific">Eiseniibacteriota bacterium</name>
    <dbReference type="NCBI Taxonomy" id="2212470"/>
    <lineage>
        <taxon>Bacteria</taxon>
        <taxon>Candidatus Eiseniibacteriota</taxon>
    </lineage>
</organism>
<dbReference type="InterPro" id="IPR010610">
    <property type="entry name" value="EryCIII-like_C"/>
</dbReference>
<proteinExistence type="predicted"/>
<sequence>MQPLLALGIRLRASGHQVELGAAPGFADWVRHHGLSFIPLGCDIQAWARAHGDVAQPSLATLRSAIDYLRADADQSFDELLTAAPGADLLVTGLHAAAPSVAEALRIPHRTVLFCPQIIPSGLHPPPGWQHRSPGAVFNRGLWWVASLGFDRLFRSTIDRKRRECGLGPAAELTRYVLGDAPILASDAALGGIPRDAFLQVAQTGSLRLEERDALEPELERFLEAGDPPVCIGFGSMPDHQPARTTQLVVAALAASGRRGIIVSGWAELGGMPLPDHVIAVRSAPHAALLPRVALAVHHGGAGTTAAVARAGVPHVVVPHLADQFYWGQQVHARGLGSRPIPRTRLSAPGLAAAIQFVFARPSIVTRARAIGVELRSTDAASEVVRLLEHGVSRHPVTAAA</sequence>
<comment type="caution">
    <text evidence="3">The sequence shown here is derived from an EMBL/GenBank/DDBJ whole genome shotgun (WGS) entry which is preliminary data.</text>
</comment>
<reference evidence="3 4" key="1">
    <citation type="submission" date="2020-04" db="EMBL/GenBank/DDBJ databases">
        <title>Metagenomic profiling of ammonia- and methane-oxidizing microorganisms in a Dutch drinking water treatment plant.</title>
        <authorList>
            <person name="Poghosyan L."/>
            <person name="Leucker S."/>
        </authorList>
    </citation>
    <scope>NUCLEOTIDE SEQUENCE [LARGE SCALE GENOMIC DNA]</scope>
    <source>
        <strain evidence="3">S-RSF-IL-03</strain>
    </source>
</reference>
<feature type="domain" description="Erythromycin biosynthesis protein CIII-like C-terminal" evidence="2">
    <location>
        <begin position="274"/>
        <end position="389"/>
    </location>
</feature>
<dbReference type="GO" id="GO:0005975">
    <property type="term" value="P:carbohydrate metabolic process"/>
    <property type="evidence" value="ECO:0007669"/>
    <property type="project" value="InterPro"/>
</dbReference>
<dbReference type="InterPro" id="IPR002213">
    <property type="entry name" value="UDP_glucos_trans"/>
</dbReference>
<evidence type="ECO:0000313" key="4">
    <source>
        <dbReference type="Proteomes" id="UP000580839"/>
    </source>
</evidence>
<protein>
    <submittedName>
        <fullName evidence="3">Glycosyltransferase family 1 protein</fullName>
    </submittedName>
</protein>
<evidence type="ECO:0000259" key="2">
    <source>
        <dbReference type="Pfam" id="PF06722"/>
    </source>
</evidence>